<evidence type="ECO:0000313" key="2">
    <source>
        <dbReference type="Proteomes" id="UP000518904"/>
    </source>
</evidence>
<dbReference type="Proteomes" id="UP000518904">
    <property type="component" value="Unassembled WGS sequence"/>
</dbReference>
<protein>
    <submittedName>
        <fullName evidence="1">Electron transport complex subunit RsxB</fullName>
    </submittedName>
</protein>
<name>A0A7Y0XFG3_VIBPH</name>
<sequence length="23" mass="2256">MSTILIAIIALAVLAAIFGAILG</sequence>
<evidence type="ECO:0000313" key="1">
    <source>
        <dbReference type="EMBL" id="NMU87021.1"/>
    </source>
</evidence>
<gene>
    <name evidence="1" type="ORF">HKB16_29670</name>
</gene>
<dbReference type="EMBL" id="JABCLB010002572">
    <property type="protein sequence ID" value="NMU87021.1"/>
    <property type="molecule type" value="Genomic_DNA"/>
</dbReference>
<reference evidence="1 2" key="1">
    <citation type="submission" date="2020-04" db="EMBL/GenBank/DDBJ databases">
        <title>Whole-genome sequencing of Vibrio spp. from China reveals different genetic environments of blaCTX-M-14 among diverse lineages.</title>
        <authorList>
            <person name="Zheng Z."/>
            <person name="Ye L."/>
            <person name="Chen S."/>
        </authorList>
    </citation>
    <scope>NUCLEOTIDE SEQUENCE [LARGE SCALE GENOMIC DNA]</scope>
    <source>
        <strain evidence="1 2">Vb0551</strain>
    </source>
</reference>
<accession>A0A7Y0XFG3</accession>
<dbReference type="AlphaFoldDB" id="A0A7Y0XFG3"/>
<proteinExistence type="predicted"/>
<organism evidence="1 2">
    <name type="scientific">Vibrio parahaemolyticus</name>
    <dbReference type="NCBI Taxonomy" id="670"/>
    <lineage>
        <taxon>Bacteria</taxon>
        <taxon>Pseudomonadati</taxon>
        <taxon>Pseudomonadota</taxon>
        <taxon>Gammaproteobacteria</taxon>
        <taxon>Vibrionales</taxon>
        <taxon>Vibrionaceae</taxon>
        <taxon>Vibrio</taxon>
    </lineage>
</organism>
<comment type="caution">
    <text evidence="1">The sequence shown here is derived from an EMBL/GenBank/DDBJ whole genome shotgun (WGS) entry which is preliminary data.</text>
</comment>
<feature type="non-terminal residue" evidence="1">
    <location>
        <position position="23"/>
    </location>
</feature>